<dbReference type="EMBL" id="QMFB01000019">
    <property type="protein sequence ID" value="RAV17349.1"/>
    <property type="molecule type" value="Genomic_DNA"/>
</dbReference>
<dbReference type="GO" id="GO:0046933">
    <property type="term" value="F:proton-transporting ATP synthase activity, rotational mechanism"/>
    <property type="evidence" value="ECO:0007669"/>
    <property type="project" value="UniProtKB-UniRule"/>
</dbReference>
<evidence type="ECO:0000313" key="9">
    <source>
        <dbReference type="EMBL" id="RAV17349.1"/>
    </source>
</evidence>
<dbReference type="SUPFAM" id="SSF47928">
    <property type="entry name" value="N-terminal domain of the delta subunit of the F1F0-ATP synthase"/>
    <property type="match status" value="1"/>
</dbReference>
<accession>A0A329MB06</accession>
<sequence>MSGGTIVAKRYARALFEVAREQNLVAQVEEELRSVLAVIRDNPDFGQLLQHPNIASAAKVEMVKEVFGDQLSETVFNTLCLLLERRREDALSYVLDAFVAIANEALGQANAVVTSPTALSDKEKEEITAQFGKLVGKKIRIENVIDASLIGGVQVQIGDRLFDGSLSGKLTRLQNSFSKAQ</sequence>
<keyword evidence="4 8" id="KW-0406">Ion transport</keyword>
<comment type="function">
    <text evidence="8">This protein is part of the stalk that links CF(0) to CF(1). It either transmits conformational changes from CF(0) to CF(1) or is implicated in proton conduction.</text>
</comment>
<dbReference type="InterPro" id="IPR000711">
    <property type="entry name" value="ATPase_OSCP/dsu"/>
</dbReference>
<dbReference type="NCBIfam" id="NF004403">
    <property type="entry name" value="PRK05758.2-4"/>
    <property type="match status" value="1"/>
</dbReference>
<dbReference type="Pfam" id="PF00213">
    <property type="entry name" value="OSCP"/>
    <property type="match status" value="1"/>
</dbReference>
<evidence type="ECO:0000256" key="5">
    <source>
        <dbReference type="ARBA" id="ARBA00023136"/>
    </source>
</evidence>
<dbReference type="NCBIfam" id="NF004402">
    <property type="entry name" value="PRK05758.2-2"/>
    <property type="match status" value="1"/>
</dbReference>
<keyword evidence="2 8" id="KW-0813">Transport</keyword>
<evidence type="ECO:0000256" key="2">
    <source>
        <dbReference type="ARBA" id="ARBA00022448"/>
    </source>
</evidence>
<reference evidence="9 10" key="1">
    <citation type="journal article" date="2009" name="Int. J. Syst. Evol. Microbiol.">
        <title>Paenibacillus contaminans sp. nov., isolated from a contaminated laboratory plate.</title>
        <authorList>
            <person name="Chou J.H."/>
            <person name="Lee J.H."/>
            <person name="Lin M.C."/>
            <person name="Chang P.S."/>
            <person name="Arun A.B."/>
            <person name="Young C.C."/>
            <person name="Chen W.M."/>
        </authorList>
    </citation>
    <scope>NUCLEOTIDE SEQUENCE [LARGE SCALE GENOMIC DNA]</scope>
    <source>
        <strain evidence="9 10">CKOBP-6</strain>
    </source>
</reference>
<dbReference type="HAMAP" id="MF_01416">
    <property type="entry name" value="ATP_synth_delta_bact"/>
    <property type="match status" value="1"/>
</dbReference>
<keyword evidence="8" id="KW-1003">Cell membrane</keyword>
<dbReference type="GO" id="GO:0005886">
    <property type="term" value="C:plasma membrane"/>
    <property type="evidence" value="ECO:0007669"/>
    <property type="project" value="UniProtKB-SubCell"/>
</dbReference>
<dbReference type="PROSITE" id="PS00389">
    <property type="entry name" value="ATPASE_DELTA"/>
    <property type="match status" value="1"/>
</dbReference>
<gene>
    <name evidence="8" type="primary">atpH</name>
    <name evidence="9" type="ORF">DQG23_27295</name>
</gene>
<dbReference type="Proteomes" id="UP000250369">
    <property type="component" value="Unassembled WGS sequence"/>
</dbReference>
<comment type="caution">
    <text evidence="9">The sequence shown here is derived from an EMBL/GenBank/DDBJ whole genome shotgun (WGS) entry which is preliminary data.</text>
</comment>
<dbReference type="InterPro" id="IPR020781">
    <property type="entry name" value="ATPase_OSCP/d_CS"/>
</dbReference>
<name>A0A329MB06_9BACL</name>
<proteinExistence type="inferred from homology"/>
<evidence type="ECO:0000256" key="4">
    <source>
        <dbReference type="ARBA" id="ARBA00023065"/>
    </source>
</evidence>
<dbReference type="PRINTS" id="PR00125">
    <property type="entry name" value="ATPASEDELTA"/>
</dbReference>
<evidence type="ECO:0000256" key="1">
    <source>
        <dbReference type="ARBA" id="ARBA00004370"/>
    </source>
</evidence>
<comment type="similarity">
    <text evidence="8">Belongs to the ATPase delta chain family.</text>
</comment>
<evidence type="ECO:0000256" key="3">
    <source>
        <dbReference type="ARBA" id="ARBA00022781"/>
    </source>
</evidence>
<keyword evidence="3 8" id="KW-0375">Hydrogen ion transport</keyword>
<keyword evidence="10" id="KW-1185">Reference proteome</keyword>
<evidence type="ECO:0000256" key="8">
    <source>
        <dbReference type="HAMAP-Rule" id="MF_01416"/>
    </source>
</evidence>
<organism evidence="9 10">
    <name type="scientific">Paenibacillus contaminans</name>
    <dbReference type="NCBI Taxonomy" id="450362"/>
    <lineage>
        <taxon>Bacteria</taxon>
        <taxon>Bacillati</taxon>
        <taxon>Bacillota</taxon>
        <taxon>Bacilli</taxon>
        <taxon>Bacillales</taxon>
        <taxon>Paenibacillaceae</taxon>
        <taxon>Paenibacillus</taxon>
    </lineage>
</organism>
<comment type="function">
    <text evidence="8">F(1)F(0) ATP synthase produces ATP from ADP in the presence of a proton or sodium gradient. F-type ATPases consist of two structural domains, F(1) containing the extramembraneous catalytic core and F(0) containing the membrane proton channel, linked together by a central stalk and a peripheral stalk. During catalysis, ATP synthesis in the catalytic domain of F(1) is coupled via a rotary mechanism of the central stalk subunits to proton translocation.</text>
</comment>
<dbReference type="OrthoDB" id="9802471at2"/>
<protein>
    <recommendedName>
        <fullName evidence="8">ATP synthase subunit delta</fullName>
    </recommendedName>
    <alternativeName>
        <fullName evidence="8">ATP synthase F(1) sector subunit delta</fullName>
    </alternativeName>
    <alternativeName>
        <fullName evidence="8">F-type ATPase subunit delta</fullName>
        <shortName evidence="8">F-ATPase subunit delta</shortName>
    </alternativeName>
</protein>
<dbReference type="RefSeq" id="WP_113034200.1">
    <property type="nucleotide sequence ID" value="NZ_QMFB01000019.1"/>
</dbReference>
<dbReference type="PANTHER" id="PTHR11910">
    <property type="entry name" value="ATP SYNTHASE DELTA CHAIN"/>
    <property type="match status" value="1"/>
</dbReference>
<comment type="subcellular location">
    <subcellularLocation>
        <location evidence="8">Cell membrane</location>
        <topology evidence="8">Peripheral membrane protein</topology>
    </subcellularLocation>
    <subcellularLocation>
        <location evidence="1">Membrane</location>
    </subcellularLocation>
</comment>
<keyword evidence="7 8" id="KW-0066">ATP synthesis</keyword>
<dbReference type="AlphaFoldDB" id="A0A329MB06"/>
<dbReference type="Gene3D" id="1.10.520.20">
    <property type="entry name" value="N-terminal domain of the delta subunit of the F1F0-ATP synthase"/>
    <property type="match status" value="1"/>
</dbReference>
<keyword evidence="6 8" id="KW-0139">CF(1)</keyword>
<dbReference type="InterPro" id="IPR026015">
    <property type="entry name" value="ATP_synth_OSCP/delta_N_sf"/>
</dbReference>
<dbReference type="NCBIfam" id="TIGR01145">
    <property type="entry name" value="ATP_synt_delta"/>
    <property type="match status" value="1"/>
</dbReference>
<dbReference type="GO" id="GO:0045259">
    <property type="term" value="C:proton-transporting ATP synthase complex"/>
    <property type="evidence" value="ECO:0007669"/>
    <property type="project" value="UniProtKB-KW"/>
</dbReference>
<evidence type="ECO:0000313" key="10">
    <source>
        <dbReference type="Proteomes" id="UP000250369"/>
    </source>
</evidence>
<keyword evidence="5 8" id="KW-0472">Membrane</keyword>
<evidence type="ECO:0000256" key="6">
    <source>
        <dbReference type="ARBA" id="ARBA00023196"/>
    </source>
</evidence>
<evidence type="ECO:0000256" key="7">
    <source>
        <dbReference type="ARBA" id="ARBA00023310"/>
    </source>
</evidence>